<gene>
    <name evidence="2" type="ORF">C7377_1479</name>
</gene>
<keyword evidence="3" id="KW-1185">Reference proteome</keyword>
<feature type="domain" description="Beta-lactamase-related" evidence="1">
    <location>
        <begin position="83"/>
        <end position="309"/>
    </location>
</feature>
<evidence type="ECO:0000313" key="3">
    <source>
        <dbReference type="Proteomes" id="UP000251835"/>
    </source>
</evidence>
<dbReference type="PANTHER" id="PTHR43283:SF14">
    <property type="entry name" value="BLL8153 PROTEIN"/>
    <property type="match status" value="1"/>
</dbReference>
<dbReference type="Gene3D" id="3.40.710.10">
    <property type="entry name" value="DD-peptidase/beta-lactamase superfamily"/>
    <property type="match status" value="1"/>
</dbReference>
<dbReference type="SUPFAM" id="SSF56601">
    <property type="entry name" value="beta-lactamase/transpeptidase-like"/>
    <property type="match status" value="1"/>
</dbReference>
<dbReference type="OrthoDB" id="1185352at2"/>
<proteinExistence type="predicted"/>
<comment type="caution">
    <text evidence="2">The sequence shown here is derived from an EMBL/GenBank/DDBJ whole genome shotgun (WGS) entry which is preliminary data.</text>
</comment>
<evidence type="ECO:0000259" key="1">
    <source>
        <dbReference type="Pfam" id="PF00144"/>
    </source>
</evidence>
<dbReference type="InterPro" id="IPR012338">
    <property type="entry name" value="Beta-lactam/transpept-like"/>
</dbReference>
<dbReference type="EMBL" id="QENZ01000005">
    <property type="protein sequence ID" value="PVX49842.1"/>
    <property type="molecule type" value="Genomic_DNA"/>
</dbReference>
<dbReference type="AlphaFoldDB" id="A0A7L4UMS7"/>
<dbReference type="Proteomes" id="UP000251835">
    <property type="component" value="Unassembled WGS sequence"/>
</dbReference>
<reference evidence="2 3" key="1">
    <citation type="submission" date="2018-05" db="EMBL/GenBank/DDBJ databases">
        <title>Genomic Encyclopedia of Type Strains, Phase IV (KMG-IV): sequencing the most valuable type-strain genomes for metagenomic binning, comparative biology and taxonomic classification.</title>
        <authorList>
            <person name="Goeker M."/>
        </authorList>
    </citation>
    <scope>NUCLEOTIDE SEQUENCE [LARGE SCALE GENOMIC DNA]</scope>
    <source>
        <strain evidence="2 3">DSM 28579</strain>
    </source>
</reference>
<dbReference type="Pfam" id="PF00144">
    <property type="entry name" value="Beta-lactamase"/>
    <property type="match status" value="1"/>
</dbReference>
<protein>
    <submittedName>
        <fullName evidence="2">CubicO group peptidase (Beta-lactamase class C family)</fullName>
    </submittedName>
</protein>
<dbReference type="PANTHER" id="PTHR43283">
    <property type="entry name" value="BETA-LACTAMASE-RELATED"/>
    <property type="match status" value="1"/>
</dbReference>
<accession>A0A7L4UMS7</accession>
<evidence type="ECO:0000313" key="2">
    <source>
        <dbReference type="EMBL" id="PVX49842.1"/>
    </source>
</evidence>
<dbReference type="InterPro" id="IPR050789">
    <property type="entry name" value="Diverse_Enzym_Activities"/>
</dbReference>
<sequence>MKTMKKLPYLITLLVLTSCTILTREAIYWDADIDDYKVFPTYDFKENNKKYSFCPKKVNLLDTMLFKNAKGEKETLDELLKGTKTSQFIVIQNDTILYEGNFNGYKRSDYTTLFSISKSVTSLLVGIAIDEGLIESVNDTITKYVPELRNKAPEFNELTIKQLLNMQAGLDFNENYSSPLSDMARLYYGTNQLGKLKRMKFAHKPGTYHTYQSAQTALLGIVVEKVTGKNLGEYFEEKVWKPLQMENKGSWSLDDKRHRSAKSYCGLNLSAIDLAKIGRLYLNKGKFKDQQIVSENWIDATLTNYPKNNNYNYQWYNGFIAGTDEEGIPYFTDSLQALKRYENVYANKRYNTSYYIFKSCIKDWTNKKYIKYCQKHYNWTDINECRWELSVLTGRFQTLGIMHQILYIDPIKNIIIVRLGETDYSNYKHGRYENLMEEIMNALPPND</sequence>
<dbReference type="PROSITE" id="PS51257">
    <property type="entry name" value="PROKAR_LIPOPROTEIN"/>
    <property type="match status" value="1"/>
</dbReference>
<dbReference type="InterPro" id="IPR001466">
    <property type="entry name" value="Beta-lactam-related"/>
</dbReference>
<name>A0A7L4UMS7_BALHA</name>
<organism evidence="2 3">
    <name type="scientific">Balneicella halophila</name>
    <dbReference type="NCBI Taxonomy" id="1537566"/>
    <lineage>
        <taxon>Bacteria</taxon>
        <taxon>Pseudomonadati</taxon>
        <taxon>Bacteroidota</taxon>
        <taxon>Bacteroidia</taxon>
        <taxon>Bacteroidales</taxon>
        <taxon>Balneicellaceae</taxon>
        <taxon>Balneicella</taxon>
    </lineage>
</organism>